<protein>
    <submittedName>
        <fullName evidence="1">Uncharacterized protein</fullName>
    </submittedName>
</protein>
<comment type="caution">
    <text evidence="1">The sequence shown here is derived from an EMBL/GenBank/DDBJ whole genome shotgun (WGS) entry which is preliminary data.</text>
</comment>
<accession>A0A2C5XBH5</accession>
<evidence type="ECO:0000313" key="1">
    <source>
        <dbReference type="EMBL" id="PHH54450.1"/>
    </source>
</evidence>
<organism evidence="1 2">
    <name type="scientific">Ceratocystis fimbriata CBS 114723</name>
    <dbReference type="NCBI Taxonomy" id="1035309"/>
    <lineage>
        <taxon>Eukaryota</taxon>
        <taxon>Fungi</taxon>
        <taxon>Dikarya</taxon>
        <taxon>Ascomycota</taxon>
        <taxon>Pezizomycotina</taxon>
        <taxon>Sordariomycetes</taxon>
        <taxon>Hypocreomycetidae</taxon>
        <taxon>Microascales</taxon>
        <taxon>Ceratocystidaceae</taxon>
        <taxon>Ceratocystis</taxon>
    </lineage>
</organism>
<proteinExistence type="predicted"/>
<name>A0A2C5XBH5_9PEZI</name>
<reference evidence="1 2" key="2">
    <citation type="journal article" date="2013" name="IMA Fungus">
        <title>IMA Genome-F 1: Ceratocystis fimbriata: Draft nuclear genome sequence for the plant pathogen, Ceratocystis fimbriata.</title>
        <authorList>
            <person name="Wilken P.M."/>
            <person name="Steenkamp E.T."/>
            <person name="Wingfield M.J."/>
            <person name="de Beer Z.W."/>
            <person name="Wingfield B.D."/>
        </authorList>
    </citation>
    <scope>NUCLEOTIDE SEQUENCE [LARGE SCALE GENOMIC DNA]</scope>
    <source>
        <strain evidence="1 2">CBS 114723</strain>
    </source>
</reference>
<evidence type="ECO:0000313" key="2">
    <source>
        <dbReference type="Proteomes" id="UP000222788"/>
    </source>
</evidence>
<keyword evidence="2" id="KW-1185">Reference proteome</keyword>
<dbReference type="EMBL" id="APWK03000026">
    <property type="protein sequence ID" value="PHH54450.1"/>
    <property type="molecule type" value="Genomic_DNA"/>
</dbReference>
<gene>
    <name evidence="1" type="ORF">CFIMG_002885RAa</name>
</gene>
<dbReference type="AlphaFoldDB" id="A0A2C5XBH5"/>
<sequence length="148" mass="16997">MISFGKLSFHRICRRQTPTSILDIYEMYRRCTAAVLPTGSTAGNILIPVWVPGRRQKRAHIGCIITRVKGWNNSVFLKLQDDTDYIRDAIVQFGFGDKVPDDGLANSPRFTLLIWRMQECLEYERLFSHYSKALAEEAGCKIHFLQVS</sequence>
<reference evidence="1 2" key="1">
    <citation type="journal article" date="2013" name="Fungal Biol.">
        <title>Analysis of microsatellite markers in the genome of the plant pathogen Ceratocystis fimbriata.</title>
        <authorList>
            <person name="Simpson M.C."/>
            <person name="Wilken P.M."/>
            <person name="Coetzee M.P."/>
            <person name="Wingfield M.J."/>
            <person name="Wingfield B.D."/>
        </authorList>
    </citation>
    <scope>NUCLEOTIDE SEQUENCE [LARGE SCALE GENOMIC DNA]</scope>
    <source>
        <strain evidence="1 2">CBS 114723</strain>
    </source>
</reference>
<dbReference type="Proteomes" id="UP000222788">
    <property type="component" value="Unassembled WGS sequence"/>
</dbReference>